<evidence type="ECO:0000313" key="4">
    <source>
        <dbReference type="EMBL" id="GBG29999.1"/>
    </source>
</evidence>
<sequence>MSGTSRGTLTATAATKTTRGVRAASTSAKPERNQREDYRYWLPIQTRWGDNDMYGHVNNVVYYAYFDSVVNHFLIKEAGLKPMESDAIGLCIESYCNYYAPLEYPEVVEAGLFVSHVGRSSVKYEVGIFKHNSNEQAAHGHFVHVFVDRDTRKPVPIPDAIMSKIKGSLL</sequence>
<dbReference type="InParanoid" id="A0A2R5GI51"/>
<dbReference type="CDD" id="cd00586">
    <property type="entry name" value="4HBT"/>
    <property type="match status" value="1"/>
</dbReference>
<feature type="compositionally biased region" description="Low complexity" evidence="3">
    <location>
        <begin position="1"/>
        <end position="24"/>
    </location>
</feature>
<accession>A0A2R5GI51</accession>
<dbReference type="InterPro" id="IPR029069">
    <property type="entry name" value="HotDog_dom_sf"/>
</dbReference>
<evidence type="ECO:0000256" key="3">
    <source>
        <dbReference type="SAM" id="MobiDB-lite"/>
    </source>
</evidence>
<comment type="caution">
    <text evidence="4">The sequence shown here is derived from an EMBL/GenBank/DDBJ whole genome shotgun (WGS) entry which is preliminary data.</text>
</comment>
<keyword evidence="5" id="KW-1185">Reference proteome</keyword>
<reference evidence="4 5" key="1">
    <citation type="submission" date="2017-12" db="EMBL/GenBank/DDBJ databases">
        <title>Sequencing, de novo assembly and annotation of complete genome of a new Thraustochytrid species, strain FCC1311.</title>
        <authorList>
            <person name="Sedici K."/>
            <person name="Godart F."/>
            <person name="Aiese Cigliano R."/>
            <person name="Sanseverino W."/>
            <person name="Barakat M."/>
            <person name="Ortet P."/>
            <person name="Marechal E."/>
            <person name="Cagnac O."/>
            <person name="Amato A."/>
        </authorList>
    </citation>
    <scope>NUCLEOTIDE SEQUENCE [LARGE SCALE GENOMIC DNA]</scope>
</reference>
<dbReference type="GO" id="GO:0047617">
    <property type="term" value="F:fatty acyl-CoA hydrolase activity"/>
    <property type="evidence" value="ECO:0007669"/>
    <property type="project" value="TreeGrafter"/>
</dbReference>
<evidence type="ECO:0000256" key="1">
    <source>
        <dbReference type="ARBA" id="ARBA00005953"/>
    </source>
</evidence>
<protein>
    <submittedName>
        <fullName evidence="4">Uncharacterized protein</fullName>
    </submittedName>
</protein>
<keyword evidence="2" id="KW-0378">Hydrolase</keyword>
<dbReference type="SUPFAM" id="SSF54637">
    <property type="entry name" value="Thioesterase/thiol ester dehydrase-isomerase"/>
    <property type="match status" value="1"/>
</dbReference>
<name>A0A2R5GI51_9STRA</name>
<dbReference type="InterPro" id="IPR050563">
    <property type="entry name" value="4-hydroxybenzoyl-CoA_TE"/>
</dbReference>
<feature type="region of interest" description="Disordered" evidence="3">
    <location>
        <begin position="1"/>
        <end position="31"/>
    </location>
</feature>
<dbReference type="OrthoDB" id="195596at2759"/>
<dbReference type="AlphaFoldDB" id="A0A2R5GI51"/>
<dbReference type="PANTHER" id="PTHR31793">
    <property type="entry name" value="4-HYDROXYBENZOYL-COA THIOESTERASE FAMILY MEMBER"/>
    <property type="match status" value="1"/>
</dbReference>
<organism evidence="4 5">
    <name type="scientific">Hondaea fermentalgiana</name>
    <dbReference type="NCBI Taxonomy" id="2315210"/>
    <lineage>
        <taxon>Eukaryota</taxon>
        <taxon>Sar</taxon>
        <taxon>Stramenopiles</taxon>
        <taxon>Bigyra</taxon>
        <taxon>Labyrinthulomycetes</taxon>
        <taxon>Thraustochytrida</taxon>
        <taxon>Thraustochytriidae</taxon>
        <taxon>Hondaea</taxon>
    </lineage>
</organism>
<evidence type="ECO:0000256" key="2">
    <source>
        <dbReference type="ARBA" id="ARBA00022801"/>
    </source>
</evidence>
<dbReference type="Proteomes" id="UP000241890">
    <property type="component" value="Unassembled WGS sequence"/>
</dbReference>
<dbReference type="EMBL" id="BEYU01000069">
    <property type="protein sequence ID" value="GBG29999.1"/>
    <property type="molecule type" value="Genomic_DNA"/>
</dbReference>
<dbReference type="PANTHER" id="PTHR31793:SF27">
    <property type="entry name" value="NOVEL THIOESTERASE SUPERFAMILY DOMAIN AND SAPOSIN A-TYPE DOMAIN CONTAINING PROTEIN (0610012H03RIK)"/>
    <property type="match status" value="1"/>
</dbReference>
<gene>
    <name evidence="4" type="ORF">FCC1311_062192</name>
</gene>
<comment type="similarity">
    <text evidence="1">Belongs to the 4-hydroxybenzoyl-CoA thioesterase family.</text>
</comment>
<dbReference type="Pfam" id="PF13279">
    <property type="entry name" value="4HBT_2"/>
    <property type="match status" value="1"/>
</dbReference>
<proteinExistence type="inferred from homology"/>
<dbReference type="Gene3D" id="3.10.129.10">
    <property type="entry name" value="Hotdog Thioesterase"/>
    <property type="match status" value="1"/>
</dbReference>
<evidence type="ECO:0000313" key="5">
    <source>
        <dbReference type="Proteomes" id="UP000241890"/>
    </source>
</evidence>